<keyword evidence="3" id="KW-0804">Transcription</keyword>
<evidence type="ECO:0000313" key="9">
    <source>
        <dbReference type="Proteomes" id="UP001148614"/>
    </source>
</evidence>
<dbReference type="Proteomes" id="UP001148614">
    <property type="component" value="Unassembled WGS sequence"/>
</dbReference>
<evidence type="ECO:0000313" key="8">
    <source>
        <dbReference type="EMBL" id="KAJ3552760.1"/>
    </source>
</evidence>
<organism evidence="8 9">
    <name type="scientific">Xylaria arbuscula</name>
    <dbReference type="NCBI Taxonomy" id="114810"/>
    <lineage>
        <taxon>Eukaryota</taxon>
        <taxon>Fungi</taxon>
        <taxon>Dikarya</taxon>
        <taxon>Ascomycota</taxon>
        <taxon>Pezizomycotina</taxon>
        <taxon>Sordariomycetes</taxon>
        <taxon>Xylariomycetidae</taxon>
        <taxon>Xylariales</taxon>
        <taxon>Xylariaceae</taxon>
        <taxon>Xylaria</taxon>
    </lineage>
</organism>
<dbReference type="SMART" id="SM00339">
    <property type="entry name" value="FH"/>
    <property type="match status" value="1"/>
</dbReference>
<dbReference type="EMBL" id="JANPWZ010003416">
    <property type="protein sequence ID" value="KAJ3552760.1"/>
    <property type="molecule type" value="Genomic_DNA"/>
</dbReference>
<keyword evidence="9" id="KW-1185">Reference proteome</keyword>
<dbReference type="AlphaFoldDB" id="A0A9W8N3W7"/>
<dbReference type="Gene3D" id="1.10.10.10">
    <property type="entry name" value="Winged helix-like DNA-binding domain superfamily/Winged helix DNA-binding domain"/>
    <property type="match status" value="1"/>
</dbReference>
<keyword evidence="4 5" id="KW-0539">Nucleus</keyword>
<dbReference type="Pfam" id="PF00250">
    <property type="entry name" value="Forkhead"/>
    <property type="match status" value="1"/>
</dbReference>
<dbReference type="GO" id="GO:0000981">
    <property type="term" value="F:DNA-binding transcription factor activity, RNA polymerase II-specific"/>
    <property type="evidence" value="ECO:0007669"/>
    <property type="project" value="TreeGrafter"/>
</dbReference>
<dbReference type="PANTHER" id="PTHR46078">
    <property type="entry name" value="FORKHEAD BOX PROTEIN J2 FAMILY MEMBER"/>
    <property type="match status" value="1"/>
</dbReference>
<evidence type="ECO:0000256" key="2">
    <source>
        <dbReference type="ARBA" id="ARBA00023125"/>
    </source>
</evidence>
<evidence type="ECO:0000259" key="7">
    <source>
        <dbReference type="PROSITE" id="PS50039"/>
    </source>
</evidence>
<comment type="subcellular location">
    <subcellularLocation>
        <location evidence="5">Nucleus</location>
    </subcellularLocation>
</comment>
<comment type="caution">
    <text evidence="8">The sequence shown here is derived from an EMBL/GenBank/DDBJ whole genome shotgun (WGS) entry which is preliminary data.</text>
</comment>
<dbReference type="GO" id="GO:0000978">
    <property type="term" value="F:RNA polymerase II cis-regulatory region sequence-specific DNA binding"/>
    <property type="evidence" value="ECO:0007669"/>
    <property type="project" value="TreeGrafter"/>
</dbReference>
<evidence type="ECO:0000256" key="3">
    <source>
        <dbReference type="ARBA" id="ARBA00023163"/>
    </source>
</evidence>
<keyword evidence="2 5" id="KW-0238">DNA-binding</keyword>
<dbReference type="PROSITE" id="PS50039">
    <property type="entry name" value="FORK_HEAD_3"/>
    <property type="match status" value="1"/>
</dbReference>
<feature type="region of interest" description="Disordered" evidence="6">
    <location>
        <begin position="1"/>
        <end position="37"/>
    </location>
</feature>
<dbReference type="InterPro" id="IPR036388">
    <property type="entry name" value="WH-like_DNA-bd_sf"/>
</dbReference>
<reference evidence="8" key="1">
    <citation type="submission" date="2022-07" db="EMBL/GenBank/DDBJ databases">
        <title>Genome Sequence of Xylaria arbuscula.</title>
        <authorList>
            <person name="Buettner E."/>
        </authorList>
    </citation>
    <scope>NUCLEOTIDE SEQUENCE</scope>
    <source>
        <strain evidence="8">VT107</strain>
    </source>
</reference>
<evidence type="ECO:0000256" key="1">
    <source>
        <dbReference type="ARBA" id="ARBA00023015"/>
    </source>
</evidence>
<dbReference type="InterPro" id="IPR030456">
    <property type="entry name" value="TF_fork_head_CS_2"/>
</dbReference>
<dbReference type="InterPro" id="IPR045912">
    <property type="entry name" value="FOXJ2/3-like"/>
</dbReference>
<feature type="compositionally biased region" description="Basic residues" evidence="6">
    <location>
        <begin position="248"/>
        <end position="271"/>
    </location>
</feature>
<feature type="compositionally biased region" description="Polar residues" evidence="6">
    <location>
        <begin position="19"/>
        <end position="32"/>
    </location>
</feature>
<dbReference type="InterPro" id="IPR036390">
    <property type="entry name" value="WH_DNA-bd_sf"/>
</dbReference>
<dbReference type="GO" id="GO:0005634">
    <property type="term" value="C:nucleus"/>
    <property type="evidence" value="ECO:0007669"/>
    <property type="project" value="UniProtKB-SubCell"/>
</dbReference>
<feature type="region of interest" description="Disordered" evidence="6">
    <location>
        <begin position="160"/>
        <end position="201"/>
    </location>
</feature>
<protein>
    <recommendedName>
        <fullName evidence="7">Fork-head domain-containing protein</fullName>
    </recommendedName>
</protein>
<feature type="region of interest" description="Disordered" evidence="6">
    <location>
        <begin position="245"/>
        <end position="304"/>
    </location>
</feature>
<feature type="domain" description="Fork-head" evidence="7">
    <location>
        <begin position="192"/>
        <end position="254"/>
    </location>
</feature>
<evidence type="ECO:0000256" key="4">
    <source>
        <dbReference type="ARBA" id="ARBA00023242"/>
    </source>
</evidence>
<evidence type="ECO:0000256" key="5">
    <source>
        <dbReference type="PROSITE-ProRule" id="PRU00089"/>
    </source>
</evidence>
<gene>
    <name evidence="8" type="ORF">NPX13_g11041</name>
</gene>
<dbReference type="PANTHER" id="PTHR46078:SF2">
    <property type="entry name" value="FORK-HEAD DOMAIN-CONTAINING PROTEIN"/>
    <property type="match status" value="1"/>
</dbReference>
<name>A0A9W8N3W7_9PEZI</name>
<dbReference type="InterPro" id="IPR001766">
    <property type="entry name" value="Fork_head_dom"/>
</dbReference>
<proteinExistence type="predicted"/>
<feature type="DNA-binding region" description="Fork-head" evidence="5">
    <location>
        <begin position="192"/>
        <end position="254"/>
    </location>
</feature>
<sequence>MRQYTCDGLPRAEDMSPLSPISDSVVDHNSPSMPLAGNGEQYELAIRIRGVTPEDSLQLELSPRPMNEENDIENAMPNMESPQIFQHHKIDEAYPAFPLDNNDDDVAWKFEPIGQQPGPQIRWEGPPHSNMSGGGISWGHENQLEFQPRQMPDPMLGPLYEGSFDGSSPPQAMGPPTVLSDHSENGEALPKRPHGTPYAQTKGWQNSIRHNLSMNHAFKKEDAPDESKKSSLWVLEDWAADGVQSTTRYRKNQRRSKSPKRLAKGSKKPRRAANDLLMRSPSPGGPVLAPAPGRLLAPSPSAVGRGLAAPPARLLSRQQQRQQHFRSENLSIAMHMQSLSFSEAPWSTQPMPSVAAMPSLPQMPNMTQMAPMPPTQQALISTASQQFPEVPTLLGHRHPTPQRPVFVRDMQRPGGQRPLASLVPAEQPVDGLFTDPDEAASYFGNNYTWGPDSNPFPYHPGYNNM</sequence>
<dbReference type="PROSITE" id="PS00658">
    <property type="entry name" value="FORK_HEAD_2"/>
    <property type="match status" value="1"/>
</dbReference>
<evidence type="ECO:0000256" key="6">
    <source>
        <dbReference type="SAM" id="MobiDB-lite"/>
    </source>
</evidence>
<accession>A0A9W8N3W7</accession>
<keyword evidence="1" id="KW-0805">Transcription regulation</keyword>
<dbReference type="SUPFAM" id="SSF46785">
    <property type="entry name" value="Winged helix' DNA-binding domain"/>
    <property type="match status" value="1"/>
</dbReference>